<sequence length="219" mass="22937">MGKPLPDVVAPGLDVLFCGINPSLLSAARGHHFARPGNRFWPALHLAGLTPRRLRPEEDRELPRYGLGVTNLVDRPTRTAAELTPDELRAGVAALEELVGAFRPRVVAVLGGTAWRLAVDRRGAPWGRQERRLGGAETWVLPNPSGLNAHHQLPDLARHYAALRPAAQRAEPASAPGDSGASSASRPTSATAPPRSSPDPRATAAASSCGSSAASSAAT</sequence>
<dbReference type="NCBIfam" id="NF007570">
    <property type="entry name" value="PRK10201.1"/>
    <property type="match status" value="1"/>
</dbReference>
<evidence type="ECO:0000259" key="5">
    <source>
        <dbReference type="SMART" id="SM00986"/>
    </source>
</evidence>
<comment type="caution">
    <text evidence="6">The sequence shown here is derived from an EMBL/GenBank/DDBJ whole genome shotgun (WGS) entry which is preliminary data.</text>
</comment>
<dbReference type="SUPFAM" id="SSF52141">
    <property type="entry name" value="Uracil-DNA glycosylase-like"/>
    <property type="match status" value="1"/>
</dbReference>
<dbReference type="CDD" id="cd10028">
    <property type="entry name" value="UDG-F2_TDG_MUG"/>
    <property type="match status" value="1"/>
</dbReference>
<dbReference type="SMART" id="SM00987">
    <property type="entry name" value="UreE_C"/>
    <property type="match status" value="1"/>
</dbReference>
<gene>
    <name evidence="6" type="ORF">LY71_104111</name>
</gene>
<dbReference type="EMBL" id="PVTG01000004">
    <property type="protein sequence ID" value="PRY50075.1"/>
    <property type="molecule type" value="Genomic_DNA"/>
</dbReference>
<accession>A0A2T0TWP0</accession>
<evidence type="ECO:0000313" key="6">
    <source>
        <dbReference type="EMBL" id="PRY50075.1"/>
    </source>
</evidence>
<evidence type="ECO:0000256" key="4">
    <source>
        <dbReference type="SAM" id="MobiDB-lite"/>
    </source>
</evidence>
<reference evidence="6 7" key="1">
    <citation type="submission" date="2018-03" db="EMBL/GenBank/DDBJ databases">
        <title>Genomic Encyclopedia of Archaeal and Bacterial Type Strains, Phase II (KMG-II): from individual species to whole genera.</title>
        <authorList>
            <person name="Goeker M."/>
        </authorList>
    </citation>
    <scope>NUCLEOTIDE SEQUENCE [LARGE SCALE GENOMIC DNA]</scope>
    <source>
        <strain evidence="6 7">DSM 45416</strain>
    </source>
</reference>
<dbReference type="PANTHER" id="PTHR12159:SF9">
    <property type="entry name" value="G_T MISMATCH-SPECIFIC THYMINE DNA GLYCOSYLASE"/>
    <property type="match status" value="1"/>
</dbReference>
<dbReference type="Pfam" id="PF03167">
    <property type="entry name" value="UDG"/>
    <property type="match status" value="1"/>
</dbReference>
<feature type="region of interest" description="Disordered" evidence="4">
    <location>
        <begin position="166"/>
        <end position="219"/>
    </location>
</feature>
<dbReference type="GO" id="GO:0008263">
    <property type="term" value="F:pyrimidine-specific mismatch base pair DNA N-glycosylase activity"/>
    <property type="evidence" value="ECO:0007669"/>
    <property type="project" value="TreeGrafter"/>
</dbReference>
<keyword evidence="2" id="KW-0378">Hydrolase</keyword>
<dbReference type="AlphaFoldDB" id="A0A2T0TWP0"/>
<feature type="domain" description="Uracil-DNA glycosylase-like" evidence="5">
    <location>
        <begin position="6"/>
        <end position="157"/>
    </location>
</feature>
<dbReference type="PANTHER" id="PTHR12159">
    <property type="entry name" value="G/T AND G/U MISMATCH-SPECIFIC DNA GLYCOSYLASE"/>
    <property type="match status" value="1"/>
</dbReference>
<dbReference type="InterPro" id="IPR005122">
    <property type="entry name" value="Uracil-DNA_glycosylase-like"/>
</dbReference>
<dbReference type="GO" id="GO:0004844">
    <property type="term" value="F:uracil DNA N-glycosylase activity"/>
    <property type="evidence" value="ECO:0007669"/>
    <property type="project" value="TreeGrafter"/>
</dbReference>
<organism evidence="6 7">
    <name type="scientific">Geodermatophilus tzadiensis</name>
    <dbReference type="NCBI Taxonomy" id="1137988"/>
    <lineage>
        <taxon>Bacteria</taxon>
        <taxon>Bacillati</taxon>
        <taxon>Actinomycetota</taxon>
        <taxon>Actinomycetes</taxon>
        <taxon>Geodermatophilales</taxon>
        <taxon>Geodermatophilaceae</taxon>
        <taxon>Geodermatophilus</taxon>
    </lineage>
</organism>
<dbReference type="SMART" id="SM00986">
    <property type="entry name" value="UDG"/>
    <property type="match status" value="1"/>
</dbReference>
<dbReference type="GO" id="GO:0006285">
    <property type="term" value="P:base-excision repair, AP site formation"/>
    <property type="evidence" value="ECO:0007669"/>
    <property type="project" value="InterPro"/>
</dbReference>
<protein>
    <submittedName>
        <fullName evidence="6">G/U mismatch-specific uracil-DNA glycosylase</fullName>
    </submittedName>
</protein>
<evidence type="ECO:0000256" key="3">
    <source>
        <dbReference type="ARBA" id="ARBA00023204"/>
    </source>
</evidence>
<keyword evidence="3" id="KW-0234">DNA repair</keyword>
<proteinExistence type="predicted"/>
<evidence type="ECO:0000313" key="7">
    <source>
        <dbReference type="Proteomes" id="UP000239210"/>
    </source>
</evidence>
<dbReference type="Proteomes" id="UP000239210">
    <property type="component" value="Unassembled WGS sequence"/>
</dbReference>
<dbReference type="InterPro" id="IPR015637">
    <property type="entry name" value="MUG/TDG"/>
</dbReference>
<feature type="compositionally biased region" description="Low complexity" evidence="4">
    <location>
        <begin position="170"/>
        <end position="219"/>
    </location>
</feature>
<name>A0A2T0TWP0_9ACTN</name>
<keyword evidence="1" id="KW-0227">DNA damage</keyword>
<dbReference type="InterPro" id="IPR036895">
    <property type="entry name" value="Uracil-DNA_glycosylase-like_sf"/>
</dbReference>
<evidence type="ECO:0000256" key="1">
    <source>
        <dbReference type="ARBA" id="ARBA00022763"/>
    </source>
</evidence>
<evidence type="ECO:0000256" key="2">
    <source>
        <dbReference type="ARBA" id="ARBA00022801"/>
    </source>
</evidence>
<dbReference type="RefSeq" id="WP_245887744.1">
    <property type="nucleotide sequence ID" value="NZ_PVTG01000004.1"/>
</dbReference>
<dbReference type="Gene3D" id="3.40.470.10">
    <property type="entry name" value="Uracil-DNA glycosylase-like domain"/>
    <property type="match status" value="1"/>
</dbReference>
<keyword evidence="7" id="KW-1185">Reference proteome</keyword>